<evidence type="ECO:0000256" key="1">
    <source>
        <dbReference type="SAM" id="MobiDB-lite"/>
    </source>
</evidence>
<feature type="region of interest" description="Disordered" evidence="1">
    <location>
        <begin position="95"/>
        <end position="116"/>
    </location>
</feature>
<sequence>MTGQFGLEAYSGPLDHDDGSDEFIIDQYRSQIDKSPPPPKVLLSTATEWDTISVTTEQAIIDQIEAFAALNAGHMHKPREIKTNFEWVDRIARKKPAESDNSRKQGDTASMNDINREELDAKLSAVEARMDRRIADFQGDIRQAVSDFRLEIQPIKGMKANIWSATAVMVGTIVAVVGLSFTAFDSGRETSELVQEAKQQSVETRKLLEQIQAQQKSLSVPVQAPPAPPTSTK</sequence>
<gene>
    <name evidence="3" type="ORF">ABHN08_11135</name>
</gene>
<dbReference type="EMBL" id="CP157354">
    <property type="protein sequence ID" value="XBL98482.1"/>
    <property type="molecule type" value="Genomic_DNA"/>
</dbReference>
<evidence type="ECO:0000313" key="3">
    <source>
        <dbReference type="EMBL" id="XBL98482.1"/>
    </source>
</evidence>
<evidence type="ECO:0000256" key="2">
    <source>
        <dbReference type="SAM" id="Phobius"/>
    </source>
</evidence>
<keyword evidence="2" id="KW-0472">Membrane</keyword>
<name>A0AAU7F3Y4_9PSED</name>
<dbReference type="AlphaFoldDB" id="A0AAU7F3Y4"/>
<organism evidence="3">
    <name type="scientific">Pseudomonas iranensis</name>
    <dbReference type="NCBI Taxonomy" id="2745503"/>
    <lineage>
        <taxon>Bacteria</taxon>
        <taxon>Pseudomonadati</taxon>
        <taxon>Pseudomonadota</taxon>
        <taxon>Gammaproteobacteria</taxon>
        <taxon>Pseudomonadales</taxon>
        <taxon>Pseudomonadaceae</taxon>
        <taxon>Pseudomonas</taxon>
    </lineage>
</organism>
<feature type="transmembrane region" description="Helical" evidence="2">
    <location>
        <begin position="162"/>
        <end position="184"/>
    </location>
</feature>
<protein>
    <submittedName>
        <fullName evidence="3">Uncharacterized protein</fullName>
    </submittedName>
</protein>
<keyword evidence="2" id="KW-1133">Transmembrane helix</keyword>
<keyword evidence="2" id="KW-0812">Transmembrane</keyword>
<feature type="compositionally biased region" description="Pro residues" evidence="1">
    <location>
        <begin position="223"/>
        <end position="233"/>
    </location>
</feature>
<proteinExistence type="predicted"/>
<feature type="compositionally biased region" description="Basic and acidic residues" evidence="1">
    <location>
        <begin position="95"/>
        <end position="106"/>
    </location>
</feature>
<reference evidence="3" key="1">
    <citation type="submission" date="2024-05" db="EMBL/GenBank/DDBJ databases">
        <title>Draft genome sequence of Pseudomonas iranensis M7D1.</title>
        <authorList>
            <person name="Miller S.L."/>
            <person name="Nsubuga A."/>
            <person name="Lu N."/>
            <person name="King J."/>
            <person name="Shears P."/>
            <person name="Lawson P.A."/>
        </authorList>
    </citation>
    <scope>NUCLEOTIDE SEQUENCE</scope>
    <source>
        <strain evidence="3">M7D1</strain>
    </source>
</reference>
<accession>A0AAU7F3Y4</accession>
<feature type="region of interest" description="Disordered" evidence="1">
    <location>
        <begin position="214"/>
        <end position="233"/>
    </location>
</feature>